<gene>
    <name evidence="4" type="ORF">ACFPJ6_03330</name>
</gene>
<dbReference type="PANTHER" id="PTHR16305">
    <property type="entry name" value="TESTICULAR SOLUBLE ADENYLYL CYCLASE"/>
    <property type="match status" value="1"/>
</dbReference>
<name>A0ABW0GJF7_9MICO</name>
<dbReference type="Gene3D" id="1.25.40.10">
    <property type="entry name" value="Tetratricopeptide repeat domain"/>
    <property type="match status" value="1"/>
</dbReference>
<organism evidence="4 5">
    <name type="scientific">Aquipuribacter nitratireducens</name>
    <dbReference type="NCBI Taxonomy" id="650104"/>
    <lineage>
        <taxon>Bacteria</taxon>
        <taxon>Bacillati</taxon>
        <taxon>Actinomycetota</taxon>
        <taxon>Actinomycetes</taxon>
        <taxon>Micrococcales</taxon>
        <taxon>Intrasporangiaceae</taxon>
        <taxon>Aquipuribacter</taxon>
    </lineage>
</organism>
<dbReference type="PROSITE" id="PS00622">
    <property type="entry name" value="HTH_LUXR_1"/>
    <property type="match status" value="1"/>
</dbReference>
<dbReference type="PANTHER" id="PTHR16305:SF35">
    <property type="entry name" value="TRANSCRIPTIONAL ACTIVATOR DOMAIN"/>
    <property type="match status" value="1"/>
</dbReference>
<reference evidence="5" key="1">
    <citation type="journal article" date="2019" name="Int. J. Syst. Evol. Microbiol.">
        <title>The Global Catalogue of Microorganisms (GCM) 10K type strain sequencing project: providing services to taxonomists for standard genome sequencing and annotation.</title>
        <authorList>
            <consortium name="The Broad Institute Genomics Platform"/>
            <consortium name="The Broad Institute Genome Sequencing Center for Infectious Disease"/>
            <person name="Wu L."/>
            <person name="Ma J."/>
        </authorList>
    </citation>
    <scope>NUCLEOTIDE SEQUENCE [LARGE SCALE GENOMIC DNA]</scope>
    <source>
        <strain evidence="5">CCUG 43114</strain>
    </source>
</reference>
<dbReference type="InterPro" id="IPR041664">
    <property type="entry name" value="AAA_16"/>
</dbReference>
<dbReference type="InterPro" id="IPR016032">
    <property type="entry name" value="Sig_transdc_resp-reg_C-effctor"/>
</dbReference>
<feature type="domain" description="HTH luxR-type" evidence="3">
    <location>
        <begin position="942"/>
        <end position="1007"/>
    </location>
</feature>
<dbReference type="InterPro" id="IPR000792">
    <property type="entry name" value="Tscrpt_reg_LuxR_C"/>
</dbReference>
<evidence type="ECO:0000256" key="2">
    <source>
        <dbReference type="ARBA" id="ARBA00022840"/>
    </source>
</evidence>
<accession>A0ABW0GJF7</accession>
<dbReference type="Pfam" id="PF13191">
    <property type="entry name" value="AAA_16"/>
    <property type="match status" value="1"/>
</dbReference>
<comment type="caution">
    <text evidence="4">The sequence shown here is derived from an EMBL/GenBank/DDBJ whole genome shotgun (WGS) entry which is preliminary data.</text>
</comment>
<evidence type="ECO:0000256" key="1">
    <source>
        <dbReference type="ARBA" id="ARBA00022741"/>
    </source>
</evidence>
<dbReference type="Pfam" id="PF00196">
    <property type="entry name" value="GerE"/>
    <property type="match status" value="1"/>
</dbReference>
<protein>
    <submittedName>
        <fullName evidence="4">AAA family ATPase</fullName>
    </submittedName>
</protein>
<dbReference type="RefSeq" id="WP_340269043.1">
    <property type="nucleotide sequence ID" value="NZ_JBBEOG010000003.1"/>
</dbReference>
<dbReference type="Gene3D" id="1.10.10.10">
    <property type="entry name" value="Winged helix-like DNA-binding domain superfamily/Winged helix DNA-binding domain"/>
    <property type="match status" value="1"/>
</dbReference>
<evidence type="ECO:0000313" key="5">
    <source>
        <dbReference type="Proteomes" id="UP001596122"/>
    </source>
</evidence>
<evidence type="ECO:0000313" key="4">
    <source>
        <dbReference type="EMBL" id="MFC5379817.1"/>
    </source>
</evidence>
<proteinExistence type="predicted"/>
<evidence type="ECO:0000259" key="3">
    <source>
        <dbReference type="PROSITE" id="PS50043"/>
    </source>
</evidence>
<dbReference type="CDD" id="cd06170">
    <property type="entry name" value="LuxR_C_like"/>
    <property type="match status" value="1"/>
</dbReference>
<dbReference type="Gene3D" id="3.40.50.300">
    <property type="entry name" value="P-loop containing nucleotide triphosphate hydrolases"/>
    <property type="match status" value="1"/>
</dbReference>
<dbReference type="InterPro" id="IPR011990">
    <property type="entry name" value="TPR-like_helical_dom_sf"/>
</dbReference>
<dbReference type="SUPFAM" id="SSF46894">
    <property type="entry name" value="C-terminal effector domain of the bipartite response regulators"/>
    <property type="match status" value="1"/>
</dbReference>
<dbReference type="PRINTS" id="PR00038">
    <property type="entry name" value="HTHLUXR"/>
</dbReference>
<dbReference type="SUPFAM" id="SSF48452">
    <property type="entry name" value="TPR-like"/>
    <property type="match status" value="1"/>
</dbReference>
<dbReference type="Proteomes" id="UP001596122">
    <property type="component" value="Unassembled WGS sequence"/>
</dbReference>
<sequence>MSRLSLDAPLVGRADELARLLDRFEQAASGRPGAVLLAGDAGAGKTRLVEAVAERVAGVGALVLRGHCVDFGAAGLPYLAFAEALGDHLSATGAVLPEALAPLLGAAAPPATPAPPPLDAVADATAVEVGRLRLFEAVAAHLGGLSRQQPLLLVVEDLHWADPSSRDLLRYLLGRMRRERVLVVTTYRSDDLHRSHPVRGLLGELARLPHVERVEVRPFDRPGMARFLAVLAGRDVPAGTVQRVLDRSEGNAYFAEELFAAGDRPGVPDGLADVLLARLERLSPRGRQVARVASVGGRRVDDTLLAAVSGLPRDELDDALREAVSAQVLRPEGERFAFRHALLQEVVYDDLLPGERRRWHGEYAAALVAALDDATTGGPAAVGGSAAELAHHALAAHDLPTALSACVRAADEAVDRLAPRQALAHLERAIELYDAVPDAAARLGQDDVDLHRRAAGLASRCGQVERAVALARGALDRAHAAGDAHREGTLQHRLAQHLIAAERTEEALEHARAAVALLDVDGTATDAVVREGPPHVVRDRAWALAGLARALMLAGAPQARQAAERALAVAVEAGLTDVEADALATVAVSVADDVAGAGDPEAVERLADERLVQAVQRSRSAGDLLTELRASVNLGWSRHHRGDLEGALAVADDAVERAGAAGLLWSPLAVELRVLRRLARYMTGRWRSRPEADTDLAPDTPSARLAAIDLYVAVGRGDEAADAAVERLVPLRGLDLGVQVVVDGCLAELRRWQGRPEEAADLARAGRDELARAAGEDHLGLVWFGAVEVAALADVAEEALLRRDETRAGALARRAERRAAAVEELVARADADPHPRSRPGLEALAWRARLRAELARLGPDPVPAWREAVTAFTSLGHPFEAARCHLGLAAALLASGGRVSSRDEVEALVAQVRGVATELRATPLLDRADALARRAGLAGGAEPELPHPLTAREREVLGLVAHGLTNRQVGAALFISEKTVSVHLSNLMAKLGAGSRTEAVSLAHRGGLLPVEPHGRQGDGQG</sequence>
<dbReference type="InterPro" id="IPR036388">
    <property type="entry name" value="WH-like_DNA-bd_sf"/>
</dbReference>
<dbReference type="PROSITE" id="PS50043">
    <property type="entry name" value="HTH_LUXR_2"/>
    <property type="match status" value="1"/>
</dbReference>
<dbReference type="EMBL" id="JBHSLD010000004">
    <property type="protein sequence ID" value="MFC5379817.1"/>
    <property type="molecule type" value="Genomic_DNA"/>
</dbReference>
<keyword evidence="2" id="KW-0067">ATP-binding</keyword>
<dbReference type="SMART" id="SM00421">
    <property type="entry name" value="HTH_LUXR"/>
    <property type="match status" value="1"/>
</dbReference>
<keyword evidence="1" id="KW-0547">Nucleotide-binding</keyword>
<keyword evidence="5" id="KW-1185">Reference proteome</keyword>
<dbReference type="SUPFAM" id="SSF52540">
    <property type="entry name" value="P-loop containing nucleoside triphosphate hydrolases"/>
    <property type="match status" value="1"/>
</dbReference>
<dbReference type="InterPro" id="IPR027417">
    <property type="entry name" value="P-loop_NTPase"/>
</dbReference>